<proteinExistence type="predicted"/>
<feature type="compositionally biased region" description="Low complexity" evidence="1">
    <location>
        <begin position="666"/>
        <end position="687"/>
    </location>
</feature>
<keyword evidence="2" id="KW-0812">Transmembrane</keyword>
<evidence type="ECO:0000256" key="3">
    <source>
        <dbReference type="SAM" id="SignalP"/>
    </source>
</evidence>
<feature type="compositionally biased region" description="Low complexity" evidence="1">
    <location>
        <begin position="35"/>
        <end position="48"/>
    </location>
</feature>
<name>A0ABN2DC44_9ACTN</name>
<evidence type="ECO:0000256" key="1">
    <source>
        <dbReference type="SAM" id="MobiDB-lite"/>
    </source>
</evidence>
<protein>
    <recommendedName>
        <fullName evidence="6">TrbL/VirB6 plasmid conjugal transfer protein</fullName>
    </recommendedName>
</protein>
<feature type="transmembrane region" description="Helical" evidence="2">
    <location>
        <begin position="342"/>
        <end position="362"/>
    </location>
</feature>
<evidence type="ECO:0000313" key="4">
    <source>
        <dbReference type="EMBL" id="GAA1574550.1"/>
    </source>
</evidence>
<comment type="caution">
    <text evidence="4">The sequence shown here is derived from an EMBL/GenBank/DDBJ whole genome shotgun (WGS) entry which is preliminary data.</text>
</comment>
<feature type="compositionally biased region" description="Gly residues" evidence="1">
    <location>
        <begin position="738"/>
        <end position="761"/>
    </location>
</feature>
<feature type="compositionally biased region" description="Acidic residues" evidence="1">
    <location>
        <begin position="521"/>
        <end position="531"/>
    </location>
</feature>
<feature type="region of interest" description="Disordered" evidence="1">
    <location>
        <begin position="553"/>
        <end position="774"/>
    </location>
</feature>
<feature type="transmembrane region" description="Helical" evidence="2">
    <location>
        <begin position="245"/>
        <end position="266"/>
    </location>
</feature>
<feature type="compositionally biased region" description="Pro residues" evidence="1">
    <location>
        <begin position="728"/>
        <end position="737"/>
    </location>
</feature>
<feature type="transmembrane region" description="Helical" evidence="2">
    <location>
        <begin position="430"/>
        <end position="452"/>
    </location>
</feature>
<gene>
    <name evidence="4" type="ORF">GCM10009827_115540</name>
</gene>
<keyword evidence="3" id="KW-0732">Signal</keyword>
<dbReference type="EMBL" id="BAAAQD010000052">
    <property type="protein sequence ID" value="GAA1574550.1"/>
    <property type="molecule type" value="Genomic_DNA"/>
</dbReference>
<feature type="transmembrane region" description="Helical" evidence="2">
    <location>
        <begin position="368"/>
        <end position="386"/>
    </location>
</feature>
<keyword evidence="2" id="KW-0472">Membrane</keyword>
<feature type="transmembrane region" description="Helical" evidence="2">
    <location>
        <begin position="286"/>
        <end position="305"/>
    </location>
</feature>
<organism evidence="4 5">
    <name type="scientific">Dactylosporangium maewongense</name>
    <dbReference type="NCBI Taxonomy" id="634393"/>
    <lineage>
        <taxon>Bacteria</taxon>
        <taxon>Bacillati</taxon>
        <taxon>Actinomycetota</taxon>
        <taxon>Actinomycetes</taxon>
        <taxon>Micromonosporales</taxon>
        <taxon>Micromonosporaceae</taxon>
        <taxon>Dactylosporangium</taxon>
    </lineage>
</organism>
<evidence type="ECO:0008006" key="6">
    <source>
        <dbReference type="Google" id="ProtNLM"/>
    </source>
</evidence>
<accession>A0ABN2DC44</accession>
<feature type="signal peptide" evidence="3">
    <location>
        <begin position="1"/>
        <end position="26"/>
    </location>
</feature>
<sequence>MLGILTGGALTAAVLLALLTPGVAAADPSVPPTTSPTVSPTVSPSAPSQGPDTSDCVGEAPVGEKRWCLQWIRYTPTPPQGASSHWLTACNLTRTTDEYALCQAVALTLNTRPAAGTPSVLADVPSGTPASNDLVRCNLFTDQAAAHPEQADAWTAVHDRCVAAAPTLVQALRPPKIVGAASDACGTTDQQCRIEKALKEAVAAGIRTGISGLTDFFVQAVGYMLSLLAKLVLTKTSIGAPDEAFFFSYNAAAGILIVLVFIYFIWATIINGLRVQGPSPVATLGGLVRAILGITLAGGIAWTVVSAWDEATNALIDYNASTGWDASLWLVSFRLAAGQEGAGALVLIVAIFALIGLVLLFIMMMFRGLLTTGAALLGAMAMSGQVKEETRPWARTWFWTVNALAASKFFITLFWIYGTRAAYGSDDFTTMLQALLLIWLMVLCPGIMLRLLTIFDSYLSDVNSRGLVAAAAAGIGDFATRGADAAMQRLGGRNGGGDATDIMDANIAEMPTDPSQTGGDADADADEGGDEDPGKGLQQMAGLEKGPVDDATKAVETGQDGGSPGDPSQAGGPAAGNAASSTGDDEAGNGETAGQPHAGEAADVEGAARSARHDLGSGKLTAPGQTGDSGAVPVRPDAVAVSANGNGADPTGVDPAATDRTGGSAGAAQTGAAQTGAAQTGAAQTGSDSTGGAAGLPGGPDSVGLGPAGGPSGGSDTDGGEGQSPGGDTPPDPPEPGPGGGAPSGGSGPSGGPAGGGGAGAAAGSAEELAVVAV</sequence>
<evidence type="ECO:0000256" key="2">
    <source>
        <dbReference type="SAM" id="Phobius"/>
    </source>
</evidence>
<feature type="compositionally biased region" description="Gly residues" evidence="1">
    <location>
        <begin position="706"/>
        <end position="725"/>
    </location>
</feature>
<feature type="region of interest" description="Disordered" evidence="1">
    <location>
        <begin position="27"/>
        <end position="57"/>
    </location>
</feature>
<keyword evidence="2" id="KW-1133">Transmembrane helix</keyword>
<evidence type="ECO:0000313" key="5">
    <source>
        <dbReference type="Proteomes" id="UP001501470"/>
    </source>
</evidence>
<feature type="region of interest" description="Disordered" evidence="1">
    <location>
        <begin position="509"/>
        <end position="541"/>
    </location>
</feature>
<feature type="chain" id="PRO_5047473855" description="TrbL/VirB6 plasmid conjugal transfer protein" evidence="3">
    <location>
        <begin position="27"/>
        <end position="774"/>
    </location>
</feature>
<feature type="transmembrane region" description="Helical" evidence="2">
    <location>
        <begin position="398"/>
        <end position="418"/>
    </location>
</feature>
<reference evidence="4 5" key="1">
    <citation type="journal article" date="2019" name="Int. J. Syst. Evol. Microbiol.">
        <title>The Global Catalogue of Microorganisms (GCM) 10K type strain sequencing project: providing services to taxonomists for standard genome sequencing and annotation.</title>
        <authorList>
            <consortium name="The Broad Institute Genomics Platform"/>
            <consortium name="The Broad Institute Genome Sequencing Center for Infectious Disease"/>
            <person name="Wu L."/>
            <person name="Ma J."/>
        </authorList>
    </citation>
    <scope>NUCLEOTIDE SEQUENCE [LARGE SCALE GENOMIC DNA]</scope>
    <source>
        <strain evidence="4 5">JCM 15933</strain>
    </source>
</reference>
<feature type="compositionally biased region" description="Low complexity" evidence="1">
    <location>
        <begin position="570"/>
        <end position="579"/>
    </location>
</feature>
<dbReference type="Proteomes" id="UP001501470">
    <property type="component" value="Unassembled WGS sequence"/>
</dbReference>
<keyword evidence="5" id="KW-1185">Reference proteome</keyword>